<keyword evidence="2" id="KW-1185">Reference proteome</keyword>
<proteinExistence type="predicted"/>
<sequence>MASGVEFTPDHPVEMEYWYRSNHTGDRTVFRTVQADQEGRFEDTVPDFQTLGTGGYFAHVWATDFTEVRIDHQISGQL</sequence>
<organism evidence="1 2">
    <name type="scientific">Streptomyces griseomycini</name>
    <dbReference type="NCBI Taxonomy" id="66895"/>
    <lineage>
        <taxon>Bacteria</taxon>
        <taxon>Bacillati</taxon>
        <taxon>Actinomycetota</taxon>
        <taxon>Actinomycetes</taxon>
        <taxon>Kitasatosporales</taxon>
        <taxon>Streptomycetaceae</taxon>
        <taxon>Streptomyces</taxon>
    </lineage>
</organism>
<evidence type="ECO:0000313" key="1">
    <source>
        <dbReference type="EMBL" id="MBB4903757.1"/>
    </source>
</evidence>
<evidence type="ECO:0000313" key="2">
    <source>
        <dbReference type="Proteomes" id="UP000579523"/>
    </source>
</evidence>
<dbReference type="RefSeq" id="WP_184829980.1">
    <property type="nucleotide sequence ID" value="NZ_BMTK01000089.1"/>
</dbReference>
<dbReference type="Proteomes" id="UP000579523">
    <property type="component" value="Unassembled WGS sequence"/>
</dbReference>
<comment type="caution">
    <text evidence="1">The sequence shown here is derived from an EMBL/GenBank/DDBJ whole genome shotgun (WGS) entry which is preliminary data.</text>
</comment>
<gene>
    <name evidence="1" type="ORF">FHS37_007854</name>
</gene>
<dbReference type="EMBL" id="JACHJI010000053">
    <property type="protein sequence ID" value="MBB4903757.1"/>
    <property type="molecule type" value="Genomic_DNA"/>
</dbReference>
<protein>
    <submittedName>
        <fullName evidence="1">Uncharacterized protein</fullName>
    </submittedName>
</protein>
<dbReference type="AlphaFoldDB" id="A0A7W7PYP2"/>
<accession>A0A7W7PYP2</accession>
<name>A0A7W7PYP2_9ACTN</name>
<reference evidence="1 2" key="1">
    <citation type="submission" date="2020-08" db="EMBL/GenBank/DDBJ databases">
        <title>Genomic Encyclopedia of Type Strains, Phase III (KMG-III): the genomes of soil and plant-associated and newly described type strains.</title>
        <authorList>
            <person name="Whitman W."/>
        </authorList>
    </citation>
    <scope>NUCLEOTIDE SEQUENCE [LARGE SCALE GENOMIC DNA]</scope>
    <source>
        <strain evidence="1 2">CECT 3273</strain>
    </source>
</reference>